<feature type="region of interest" description="Disordered" evidence="2">
    <location>
        <begin position="365"/>
        <end position="411"/>
    </location>
</feature>
<feature type="region of interest" description="Disordered" evidence="2">
    <location>
        <begin position="1"/>
        <end position="30"/>
    </location>
</feature>
<organism evidence="4 5">
    <name type="scientific">Pyronema omphalodes (strain CBS 100304)</name>
    <name type="common">Pyronema confluens</name>
    <dbReference type="NCBI Taxonomy" id="1076935"/>
    <lineage>
        <taxon>Eukaryota</taxon>
        <taxon>Fungi</taxon>
        <taxon>Dikarya</taxon>
        <taxon>Ascomycota</taxon>
        <taxon>Pezizomycotina</taxon>
        <taxon>Pezizomycetes</taxon>
        <taxon>Pezizales</taxon>
        <taxon>Pyronemataceae</taxon>
        <taxon>Pyronema</taxon>
    </lineage>
</organism>
<evidence type="ECO:0000259" key="3">
    <source>
        <dbReference type="SMART" id="SM00993"/>
    </source>
</evidence>
<feature type="compositionally biased region" description="Low complexity" evidence="2">
    <location>
        <begin position="9"/>
        <end position="30"/>
    </location>
</feature>
<evidence type="ECO:0000313" key="4">
    <source>
        <dbReference type="EMBL" id="CCX04548.1"/>
    </source>
</evidence>
<feature type="domain" description="Vps72/YL1 C-terminal" evidence="3">
    <location>
        <begin position="517"/>
        <end position="546"/>
    </location>
</feature>
<dbReference type="Proteomes" id="UP000018144">
    <property type="component" value="Unassembled WGS sequence"/>
</dbReference>
<feature type="compositionally biased region" description="Basic and acidic residues" evidence="2">
    <location>
        <begin position="332"/>
        <end position="345"/>
    </location>
</feature>
<dbReference type="EMBL" id="HF935208">
    <property type="protein sequence ID" value="CCX04548.1"/>
    <property type="molecule type" value="Genomic_DNA"/>
</dbReference>
<feature type="compositionally biased region" description="Acidic residues" evidence="2">
    <location>
        <begin position="81"/>
        <end position="96"/>
    </location>
</feature>
<proteinExistence type="inferred from homology"/>
<keyword evidence="5" id="KW-1185">Reference proteome</keyword>
<dbReference type="PANTHER" id="PTHR13275:SF4">
    <property type="entry name" value="VACUOLAR PROTEIN SORTING-ASSOCIATED PROTEIN 72 HOMOLOG"/>
    <property type="match status" value="1"/>
</dbReference>
<dbReference type="Pfam" id="PF05764">
    <property type="entry name" value="YL1"/>
    <property type="match status" value="1"/>
</dbReference>
<dbReference type="STRING" id="1076935.U4KTX7"/>
<evidence type="ECO:0000313" key="5">
    <source>
        <dbReference type="Proteomes" id="UP000018144"/>
    </source>
</evidence>
<comment type="similarity">
    <text evidence="1">Belongs to the VPS72/YL1 family.</text>
</comment>
<dbReference type="GO" id="GO:0005634">
    <property type="term" value="C:nucleus"/>
    <property type="evidence" value="ECO:0007669"/>
    <property type="project" value="TreeGrafter"/>
</dbReference>
<protein>
    <recommendedName>
        <fullName evidence="3">Vps72/YL1 C-terminal domain-containing protein</fullName>
    </recommendedName>
</protein>
<accession>U4KTX7</accession>
<dbReference type="Pfam" id="PF08265">
    <property type="entry name" value="YL1_C"/>
    <property type="match status" value="1"/>
</dbReference>
<dbReference type="AlphaFoldDB" id="U4KTX7"/>
<dbReference type="SMART" id="SM00993">
    <property type="entry name" value="YL1_C"/>
    <property type="match status" value="1"/>
</dbReference>
<feature type="region of interest" description="Disordered" evidence="2">
    <location>
        <begin position="316"/>
        <end position="345"/>
    </location>
</feature>
<gene>
    <name evidence="4" type="ORF">PCON_02728</name>
</gene>
<feature type="region of interest" description="Disordered" evidence="2">
    <location>
        <begin position="76"/>
        <end position="165"/>
    </location>
</feature>
<sequence>MSESDSDSELTSLLSDLENSAAATPAAPAPAVESLVAGRARRANAGNLLAKLLTQEADEEDTLFMEDEDDIEFEVNKRDLQDDDDALMDSSSDSENEAVGADQEFEGEKEIERQEKEAKKARKRKADDAFMKPKKERKKVVTIAPEATEEDTGTGTEFDADGYNALTRPRKKSERISWVPEFVATRASSRTLSLQNRSETMRRLEESQKRRLHTIALMEKAAAKKEKVRPKKEMTQAERLEEAKLTERRNLRSLCSWQETEQQKLEEQRQRLLALQNRKLAGPVITYWSGPAEWNGETGKLVRVGKGKLIEEIEEDDAGEEKKKKRIRKTKPKEGEKATEEKAQEVVKDERDIAVVGDAVVKKADVSESAPVVKTETEKEDTKQPEDAATISPKSLPQPPVPQNPHTLPHNLEIKDVDTPISGVSELSSLPPSEQPTPMVITPLTSTFPPPLPTDGPLLPTAYDVPLPPPPPPKPNEISARNLIVLENFELPLVRDRAALIKTLWGDQTRRLPTTKPYCVISHQPAKFRDPATGMPFASLKAYQDIRRLLHGEVRWSCLLDAYVGETGVAAKGVPEGF</sequence>
<dbReference type="PANTHER" id="PTHR13275">
    <property type="entry name" value="YL-1 PROTEIN TRANSCRIPTION FACTOR-LIKE 1"/>
    <property type="match status" value="1"/>
</dbReference>
<dbReference type="InterPro" id="IPR046757">
    <property type="entry name" value="YL1_N"/>
</dbReference>
<feature type="compositionally biased region" description="Basic and acidic residues" evidence="2">
    <location>
        <begin position="106"/>
        <end position="118"/>
    </location>
</feature>
<dbReference type="InterPro" id="IPR013272">
    <property type="entry name" value="Vps72/YL1_C"/>
</dbReference>
<reference evidence="4 5" key="1">
    <citation type="journal article" date="2013" name="PLoS Genet.">
        <title>The genome and development-dependent transcriptomes of Pyronema confluens: a window into fungal evolution.</title>
        <authorList>
            <person name="Traeger S."/>
            <person name="Altegoer F."/>
            <person name="Freitag M."/>
            <person name="Gabaldon T."/>
            <person name="Kempken F."/>
            <person name="Kumar A."/>
            <person name="Marcet-Houben M."/>
            <person name="Poggeler S."/>
            <person name="Stajich J.E."/>
            <person name="Nowrousian M."/>
        </authorList>
    </citation>
    <scope>NUCLEOTIDE SEQUENCE [LARGE SCALE GENOMIC DNA]</scope>
    <source>
        <strain evidence="5">CBS 100304</strain>
        <tissue evidence="4">Vegetative mycelium</tissue>
    </source>
</reference>
<dbReference type="OMA" id="PVISYWS"/>
<evidence type="ECO:0000256" key="1">
    <source>
        <dbReference type="ARBA" id="ARBA00006832"/>
    </source>
</evidence>
<dbReference type="OrthoDB" id="3942062at2759"/>
<feature type="compositionally biased region" description="Basic and acidic residues" evidence="2">
    <location>
        <begin position="375"/>
        <end position="386"/>
    </location>
</feature>
<evidence type="ECO:0000256" key="2">
    <source>
        <dbReference type="SAM" id="MobiDB-lite"/>
    </source>
</evidence>
<dbReference type="eggNOG" id="ENOG502RXYF">
    <property type="taxonomic scope" value="Eukaryota"/>
</dbReference>
<name>U4KTX7_PYROM</name>